<dbReference type="SUPFAM" id="SSF57362">
    <property type="entry name" value="BPTI-like"/>
    <property type="match status" value="1"/>
</dbReference>
<accession>A0A016WA05</accession>
<evidence type="ECO:0000259" key="5">
    <source>
        <dbReference type="PROSITE" id="PS50279"/>
    </source>
</evidence>
<evidence type="ECO:0000256" key="2">
    <source>
        <dbReference type="ARBA" id="ARBA00022900"/>
    </source>
</evidence>
<dbReference type="EMBL" id="JARK01000536">
    <property type="protein sequence ID" value="EYC36077.1"/>
    <property type="molecule type" value="Genomic_DNA"/>
</dbReference>
<proteinExistence type="predicted"/>
<dbReference type="PANTHER" id="PTHR10083">
    <property type="entry name" value="KUNITZ-TYPE PROTEASE INHIBITOR-RELATED"/>
    <property type="match status" value="1"/>
</dbReference>
<dbReference type="InterPro" id="IPR002223">
    <property type="entry name" value="Kunitz_BPTI"/>
</dbReference>
<keyword evidence="7" id="KW-1185">Reference proteome</keyword>
<dbReference type="PANTHER" id="PTHR10083:SF374">
    <property type="entry name" value="BPTI_KUNITZ INHIBITOR DOMAIN-CONTAINING PROTEIN"/>
    <property type="match status" value="1"/>
</dbReference>
<gene>
    <name evidence="6" type="primary">Acey_s0936.g3113</name>
    <name evidence="6" type="synonym">Acey-ZK792.7</name>
    <name evidence="6" type="ORF">Y032_0936g3113</name>
</gene>
<name>A0A016WA05_9BILA</name>
<keyword evidence="1" id="KW-0646">Protease inhibitor</keyword>
<keyword evidence="3" id="KW-1015">Disulfide bond</keyword>
<sequence length="95" mass="10785">MQLRVLFLLCFTIAMVAKVIGANDRWAPNCTDPISHGGGNKYLLRYAYNSTAGECDTFYWDGQHRNGNNFKDLYECILTCYPVTGKWGKLPNVFP</sequence>
<organism evidence="6 7">
    <name type="scientific">Ancylostoma ceylanicum</name>
    <dbReference type="NCBI Taxonomy" id="53326"/>
    <lineage>
        <taxon>Eukaryota</taxon>
        <taxon>Metazoa</taxon>
        <taxon>Ecdysozoa</taxon>
        <taxon>Nematoda</taxon>
        <taxon>Chromadorea</taxon>
        <taxon>Rhabditida</taxon>
        <taxon>Rhabditina</taxon>
        <taxon>Rhabditomorpha</taxon>
        <taxon>Strongyloidea</taxon>
        <taxon>Ancylostomatidae</taxon>
        <taxon>Ancylostomatinae</taxon>
        <taxon>Ancylostoma</taxon>
    </lineage>
</organism>
<feature type="domain" description="BPTI/Kunitz inhibitor" evidence="5">
    <location>
        <begin position="30"/>
        <end position="80"/>
    </location>
</feature>
<dbReference type="InterPro" id="IPR050098">
    <property type="entry name" value="TFPI/VKTCI-like"/>
</dbReference>
<keyword evidence="4" id="KW-0732">Signal</keyword>
<reference evidence="7" key="1">
    <citation type="journal article" date="2015" name="Nat. Genet.">
        <title>The genome and transcriptome of the zoonotic hookworm Ancylostoma ceylanicum identify infection-specific gene families.</title>
        <authorList>
            <person name="Schwarz E.M."/>
            <person name="Hu Y."/>
            <person name="Antoshechkin I."/>
            <person name="Miller M.M."/>
            <person name="Sternberg P.W."/>
            <person name="Aroian R.V."/>
        </authorList>
    </citation>
    <scope>NUCLEOTIDE SEQUENCE</scope>
    <source>
        <strain evidence="7">HY135</strain>
    </source>
</reference>
<dbReference type="Proteomes" id="UP000024635">
    <property type="component" value="Unassembled WGS sequence"/>
</dbReference>
<protein>
    <recommendedName>
        <fullName evidence="5">BPTI/Kunitz inhibitor domain-containing protein</fullName>
    </recommendedName>
</protein>
<dbReference type="AlphaFoldDB" id="A0A016WA05"/>
<feature type="chain" id="PRO_5001491072" description="BPTI/Kunitz inhibitor domain-containing protein" evidence="4">
    <location>
        <begin position="22"/>
        <end position="95"/>
    </location>
</feature>
<evidence type="ECO:0000256" key="3">
    <source>
        <dbReference type="ARBA" id="ARBA00023157"/>
    </source>
</evidence>
<dbReference type="Gene3D" id="4.10.410.10">
    <property type="entry name" value="Pancreatic trypsin inhibitor Kunitz domain"/>
    <property type="match status" value="1"/>
</dbReference>
<evidence type="ECO:0000256" key="1">
    <source>
        <dbReference type="ARBA" id="ARBA00022690"/>
    </source>
</evidence>
<dbReference type="GO" id="GO:0005615">
    <property type="term" value="C:extracellular space"/>
    <property type="evidence" value="ECO:0007669"/>
    <property type="project" value="TreeGrafter"/>
</dbReference>
<keyword evidence="2" id="KW-0722">Serine protease inhibitor</keyword>
<feature type="signal peptide" evidence="4">
    <location>
        <begin position="1"/>
        <end position="21"/>
    </location>
</feature>
<dbReference type="InterPro" id="IPR036880">
    <property type="entry name" value="Kunitz_BPTI_sf"/>
</dbReference>
<dbReference type="OrthoDB" id="5977743at2759"/>
<evidence type="ECO:0000313" key="6">
    <source>
        <dbReference type="EMBL" id="EYC36077.1"/>
    </source>
</evidence>
<dbReference type="SMART" id="SM00131">
    <property type="entry name" value="KU"/>
    <property type="match status" value="1"/>
</dbReference>
<dbReference type="GO" id="GO:0004867">
    <property type="term" value="F:serine-type endopeptidase inhibitor activity"/>
    <property type="evidence" value="ECO:0007669"/>
    <property type="project" value="UniProtKB-KW"/>
</dbReference>
<evidence type="ECO:0000256" key="4">
    <source>
        <dbReference type="SAM" id="SignalP"/>
    </source>
</evidence>
<evidence type="ECO:0000313" key="7">
    <source>
        <dbReference type="Proteomes" id="UP000024635"/>
    </source>
</evidence>
<dbReference type="PROSITE" id="PS50279">
    <property type="entry name" value="BPTI_KUNITZ_2"/>
    <property type="match status" value="1"/>
</dbReference>
<comment type="caution">
    <text evidence="6">The sequence shown here is derived from an EMBL/GenBank/DDBJ whole genome shotgun (WGS) entry which is preliminary data.</text>
</comment>
<dbReference type="Pfam" id="PF00014">
    <property type="entry name" value="Kunitz_BPTI"/>
    <property type="match status" value="1"/>
</dbReference>